<gene>
    <name evidence="1" type="ORF">FVF61_10290</name>
</gene>
<comment type="caution">
    <text evidence="1">The sequence shown here is derived from an EMBL/GenBank/DDBJ whole genome shotgun (WGS) entry which is preliminary data.</text>
</comment>
<evidence type="ECO:0000313" key="1">
    <source>
        <dbReference type="EMBL" id="TYA53044.1"/>
    </source>
</evidence>
<keyword evidence="2" id="KW-1185">Reference proteome</keyword>
<evidence type="ECO:0000313" key="2">
    <source>
        <dbReference type="Proteomes" id="UP000324550"/>
    </source>
</evidence>
<protein>
    <submittedName>
        <fullName evidence="1">Toxin-antitoxin system YwqK family antitoxin</fullName>
    </submittedName>
</protein>
<proteinExistence type="predicted"/>
<name>A0A5D0G2S4_9FLAO</name>
<dbReference type="OrthoDB" id="6334863at2"/>
<reference evidence="1 2" key="1">
    <citation type="submission" date="2019-08" db="EMBL/GenBank/DDBJ databases">
        <title>Formosa sediminis sp. nov., isolated from marine sediment.</title>
        <authorList>
            <person name="Cao W.R."/>
        </authorList>
    </citation>
    <scope>NUCLEOTIDE SEQUENCE [LARGE SCALE GENOMIC DNA]</scope>
    <source>
        <strain evidence="1 2">1494</strain>
    </source>
</reference>
<dbReference type="InterPro" id="IPR011652">
    <property type="entry name" value="MORN_2"/>
</dbReference>
<dbReference type="SUPFAM" id="SSF82185">
    <property type="entry name" value="Histone H3 K4-specific methyltransferase SET7/9 N-terminal domain"/>
    <property type="match status" value="2"/>
</dbReference>
<dbReference type="EMBL" id="VSFC01000052">
    <property type="protein sequence ID" value="TYA53044.1"/>
    <property type="molecule type" value="Genomic_DNA"/>
</dbReference>
<organism evidence="1 2">
    <name type="scientific">Formosa maritima</name>
    <dbReference type="NCBI Taxonomy" id="2592046"/>
    <lineage>
        <taxon>Bacteria</taxon>
        <taxon>Pseudomonadati</taxon>
        <taxon>Bacteroidota</taxon>
        <taxon>Flavobacteriia</taxon>
        <taxon>Flavobacteriales</taxon>
        <taxon>Flavobacteriaceae</taxon>
        <taxon>Formosa</taxon>
    </lineage>
</organism>
<dbReference type="AlphaFoldDB" id="A0A5D0G2S4"/>
<dbReference type="Gene3D" id="2.20.110.10">
    <property type="entry name" value="Histone H3 K4-specific methyltransferase SET7/9 N-terminal domain"/>
    <property type="match status" value="3"/>
</dbReference>
<dbReference type="RefSeq" id="WP_148456009.1">
    <property type="nucleotide sequence ID" value="NZ_VSFC01000052.1"/>
</dbReference>
<sequence>MTEEYINYSDIKIIDKIAYLKRDMSLVTGEVVNRFSNGYIQFIHNFKDGKEVVVKRQDIVIFSGIASLKEKAVLVTGKIRGWWKNGQLAEEGTYFHGRSVGVWRHWDRFGKLCSEEIIIDSEHIIRIDGITYLKHDMSLVTGKVREWRGDEGIWYGAGEPLFEEITYKEGKENGPNKRWDDNDQLRFEGIWKDGKKYGVHKKYNKDGQLFEEIPYRDGNIDGILKMYNVDGKIVSEANYKEGKQDGVHTLWNEEGEILFEIFYKDGEVISL</sequence>
<accession>A0A5D0G2S4</accession>
<dbReference type="Proteomes" id="UP000324550">
    <property type="component" value="Unassembled WGS sequence"/>
</dbReference>
<dbReference type="Pfam" id="PF07661">
    <property type="entry name" value="MORN_2"/>
    <property type="match status" value="4"/>
</dbReference>